<dbReference type="GO" id="GO:0110051">
    <property type="term" value="P:metabolite repair"/>
    <property type="evidence" value="ECO:0007669"/>
    <property type="project" value="TreeGrafter"/>
</dbReference>
<evidence type="ECO:0000256" key="15">
    <source>
        <dbReference type="ARBA" id="ARBA00048238"/>
    </source>
</evidence>
<evidence type="ECO:0000256" key="16">
    <source>
        <dbReference type="ARBA" id="ARBA00049209"/>
    </source>
</evidence>
<comment type="cofactor">
    <cofactor evidence="18 19">
        <name>K(+)</name>
        <dbReference type="ChEBI" id="CHEBI:29103"/>
    </cofactor>
    <text evidence="18 19">Binds 1 potassium ion per subunit.</text>
</comment>
<feature type="binding site" evidence="18">
    <location>
        <position position="161"/>
    </location>
    <ligand>
        <name>K(+)</name>
        <dbReference type="ChEBI" id="CHEBI:29103"/>
    </ligand>
</feature>
<dbReference type="InterPro" id="IPR036652">
    <property type="entry name" value="YjeF_N_dom_sf"/>
</dbReference>
<dbReference type="EMBL" id="CP002446">
    <property type="protein sequence ID" value="ADV27815.1"/>
    <property type="molecule type" value="Genomic_DNA"/>
</dbReference>
<dbReference type="InterPro" id="IPR030677">
    <property type="entry name" value="Nnr"/>
</dbReference>
<reference evidence="22 23" key="1">
    <citation type="submission" date="2011-01" db="EMBL/GenBank/DDBJ databases">
        <title>Complete sequence of Pseudoxanthomonas suwonensis 11-1.</title>
        <authorList>
            <consortium name="US DOE Joint Genome Institute"/>
            <person name="Lucas S."/>
            <person name="Copeland A."/>
            <person name="Lapidus A."/>
            <person name="Cheng J.-F."/>
            <person name="Goodwin L."/>
            <person name="Pitluck S."/>
            <person name="Teshima H."/>
            <person name="Detter J.C."/>
            <person name="Han C."/>
            <person name="Tapia R."/>
            <person name="Land M."/>
            <person name="Hauser L."/>
            <person name="Kyrpides N."/>
            <person name="Ivanova N."/>
            <person name="Ovchinnikova G."/>
            <person name="Siebers A.K."/>
            <person name="Allgaier M."/>
            <person name="Thelen M.P."/>
            <person name="Hugenholtz P."/>
            <person name="Gladden J."/>
            <person name="Woyke T."/>
        </authorList>
    </citation>
    <scope>NUCLEOTIDE SEQUENCE [LARGE SCALE GENOMIC DNA]</scope>
    <source>
        <strain evidence="23">11-1</strain>
    </source>
</reference>
<dbReference type="HOGENOM" id="CLU_024853_4_3_6"/>
<keyword evidence="12 17" id="KW-0456">Lyase</keyword>
<proteinExistence type="inferred from homology"/>
<feature type="binding site" evidence="18">
    <location>
        <position position="158"/>
    </location>
    <ligand>
        <name>(6S)-NADPHX</name>
        <dbReference type="ChEBI" id="CHEBI:64076"/>
    </ligand>
</feature>
<dbReference type="SUPFAM" id="SSF64153">
    <property type="entry name" value="YjeF N-terminal domain-like"/>
    <property type="match status" value="1"/>
</dbReference>
<dbReference type="AlphaFoldDB" id="E6WU95"/>
<feature type="binding site" evidence="17">
    <location>
        <position position="261"/>
    </location>
    <ligand>
        <name>(6S)-NADPHX</name>
        <dbReference type="ChEBI" id="CHEBI:64076"/>
    </ligand>
</feature>
<comment type="catalytic activity">
    <reaction evidence="15 17 19">
        <text>(6S)-NADHX + ADP = AMP + phosphate + NADH + H(+)</text>
        <dbReference type="Rhea" id="RHEA:32223"/>
        <dbReference type="ChEBI" id="CHEBI:15378"/>
        <dbReference type="ChEBI" id="CHEBI:43474"/>
        <dbReference type="ChEBI" id="CHEBI:57945"/>
        <dbReference type="ChEBI" id="CHEBI:64074"/>
        <dbReference type="ChEBI" id="CHEBI:456215"/>
        <dbReference type="ChEBI" id="CHEBI:456216"/>
        <dbReference type="EC" id="4.2.1.136"/>
    </reaction>
</comment>
<feature type="binding site" evidence="17">
    <location>
        <position position="369"/>
    </location>
    <ligand>
        <name>(6S)-NADPHX</name>
        <dbReference type="ChEBI" id="CHEBI:64076"/>
    </ligand>
</feature>
<dbReference type="HAMAP" id="MF_01966">
    <property type="entry name" value="NADHX_epimerase"/>
    <property type="match status" value="1"/>
</dbReference>
<keyword evidence="10 17" id="KW-0520">NAD</keyword>
<evidence type="ECO:0000256" key="7">
    <source>
        <dbReference type="ARBA" id="ARBA00022840"/>
    </source>
</evidence>
<evidence type="ECO:0000256" key="10">
    <source>
        <dbReference type="ARBA" id="ARBA00023027"/>
    </source>
</evidence>
<dbReference type="eggNOG" id="COG0063">
    <property type="taxonomic scope" value="Bacteria"/>
</dbReference>
<dbReference type="Proteomes" id="UP000008632">
    <property type="component" value="Chromosome"/>
</dbReference>
<comment type="catalytic activity">
    <reaction evidence="16 17 19">
        <text>(6S)-NADPHX + ADP = AMP + phosphate + NADPH + H(+)</text>
        <dbReference type="Rhea" id="RHEA:32235"/>
        <dbReference type="ChEBI" id="CHEBI:15378"/>
        <dbReference type="ChEBI" id="CHEBI:43474"/>
        <dbReference type="ChEBI" id="CHEBI:57783"/>
        <dbReference type="ChEBI" id="CHEBI:64076"/>
        <dbReference type="ChEBI" id="CHEBI:456215"/>
        <dbReference type="ChEBI" id="CHEBI:456216"/>
        <dbReference type="EC" id="4.2.1.136"/>
    </reaction>
</comment>
<feature type="binding site" evidence="17">
    <location>
        <begin position="406"/>
        <end position="410"/>
    </location>
    <ligand>
        <name>AMP</name>
        <dbReference type="ChEBI" id="CHEBI:456215"/>
    </ligand>
</feature>
<dbReference type="Pfam" id="PF01256">
    <property type="entry name" value="Carb_kinase"/>
    <property type="match status" value="1"/>
</dbReference>
<evidence type="ECO:0000256" key="9">
    <source>
        <dbReference type="ARBA" id="ARBA00022958"/>
    </source>
</evidence>
<dbReference type="PROSITE" id="PS51385">
    <property type="entry name" value="YJEF_N"/>
    <property type="match status" value="1"/>
</dbReference>
<feature type="binding site" evidence="18">
    <location>
        <begin position="62"/>
        <end position="66"/>
    </location>
    <ligand>
        <name>(6S)-NADPHX</name>
        <dbReference type="ChEBI" id="CHEBI:64076"/>
    </ligand>
</feature>
<feature type="binding site" evidence="17">
    <location>
        <position position="435"/>
    </location>
    <ligand>
        <name>AMP</name>
        <dbReference type="ChEBI" id="CHEBI:456215"/>
    </ligand>
</feature>
<comment type="cofactor">
    <cofactor evidence="17">
        <name>Mg(2+)</name>
        <dbReference type="ChEBI" id="CHEBI:18420"/>
    </cofactor>
</comment>
<dbReference type="GO" id="GO:0052856">
    <property type="term" value="F:NAD(P)HX epimerase activity"/>
    <property type="evidence" value="ECO:0007669"/>
    <property type="project" value="UniProtKB-UniRule"/>
</dbReference>
<dbReference type="eggNOG" id="COG0062">
    <property type="taxonomic scope" value="Bacteria"/>
</dbReference>
<keyword evidence="7 17" id="KW-0067">ATP-binding</keyword>
<evidence type="ECO:0000256" key="6">
    <source>
        <dbReference type="ARBA" id="ARBA00022741"/>
    </source>
</evidence>
<comment type="catalytic activity">
    <reaction evidence="2 18 19">
        <text>(6R)-NADPHX = (6S)-NADPHX</text>
        <dbReference type="Rhea" id="RHEA:32227"/>
        <dbReference type="ChEBI" id="CHEBI:64076"/>
        <dbReference type="ChEBI" id="CHEBI:64077"/>
        <dbReference type="EC" id="5.1.99.6"/>
    </reaction>
</comment>
<keyword evidence="6 17" id="KW-0547">Nucleotide-binding</keyword>
<evidence type="ECO:0000256" key="4">
    <source>
        <dbReference type="ARBA" id="ARBA00009524"/>
    </source>
</evidence>
<name>E6WU95_PSEUU</name>
<keyword evidence="22" id="KW-0418">Kinase</keyword>
<evidence type="ECO:0000256" key="13">
    <source>
        <dbReference type="ARBA" id="ARBA00023268"/>
    </source>
</evidence>
<evidence type="ECO:0000256" key="11">
    <source>
        <dbReference type="ARBA" id="ARBA00023235"/>
    </source>
</evidence>
<comment type="similarity">
    <text evidence="17">Belongs to the NnrD/CARKD family.</text>
</comment>
<dbReference type="STRING" id="743721.Psesu_1978"/>
<dbReference type="GO" id="GO:0052855">
    <property type="term" value="F:ADP-dependent NAD(P)H-hydrate dehydratase activity"/>
    <property type="evidence" value="ECO:0007669"/>
    <property type="project" value="UniProtKB-UniRule"/>
</dbReference>
<dbReference type="NCBIfam" id="TIGR00196">
    <property type="entry name" value="yjeF_cterm"/>
    <property type="match status" value="1"/>
</dbReference>
<dbReference type="EC" id="5.1.99.6" evidence="19"/>
<evidence type="ECO:0000256" key="3">
    <source>
        <dbReference type="ARBA" id="ARBA00006001"/>
    </source>
</evidence>
<evidence type="ECO:0000256" key="12">
    <source>
        <dbReference type="ARBA" id="ARBA00023239"/>
    </source>
</evidence>
<dbReference type="PANTHER" id="PTHR12592">
    <property type="entry name" value="ATP-DEPENDENT (S)-NAD(P)H-HYDRATE DEHYDRATASE FAMILY MEMBER"/>
    <property type="match status" value="1"/>
</dbReference>
<keyword evidence="8 17" id="KW-0521">NADP</keyword>
<dbReference type="EC" id="4.2.1.136" evidence="19"/>
<feature type="binding site" evidence="17">
    <location>
        <position position="322"/>
    </location>
    <ligand>
        <name>(6S)-NADPHX</name>
        <dbReference type="ChEBI" id="CHEBI:64076"/>
    </ligand>
</feature>
<dbReference type="Gene3D" id="3.40.50.10260">
    <property type="entry name" value="YjeF N-terminal domain"/>
    <property type="match status" value="1"/>
</dbReference>
<comment type="similarity">
    <text evidence="18">Belongs to the NnrE/AIBP family.</text>
</comment>
<sequence length="501" mass="50984">MPTTATLLFDTRAARRIDQEATAMLGGDGYVLMQRAGAAAWRVLRERWPRARRIVVACGGGNNGGDGFVLARLALQAGFDVRVVLPEGVEPRTPLALRAAADYAAAGGTSKGFPCALDEADVLVDALLGIGLASAPRTSLAALVEALDAAQAPVFALDVPSGIDADRGSAPGVALRAECTLQFIVHHAGLRTGTALDHVGELLLDTLQVDAADYAEHASPCARLLDASALGQWLPPRLRDSHKGRSGHVLCVGGDHGGGGAVLLAVEAALRSGAGLASAATREAHVTALLARRPEAMVHAVEDADALVPLLGRASVIACGPGLGRSSWWGAPLYRKVLESALPRVLDADALNLLAEAPVQPGDAILTPHPGEAARLLGSSIAEVQADRHAAASALAQRYQCVVVLKGAGSIIAAPGELPCVLDAGNPGMATGGMGDLLTGTIAAMRAQGLDAFQAACAGALLHGLAGDAAAGEGGQRGLLPSDLLPWLRRLANPPSSQAVS</sequence>
<keyword evidence="11 18" id="KW-0413">Isomerase</keyword>
<dbReference type="SUPFAM" id="SSF53613">
    <property type="entry name" value="Ribokinase-like"/>
    <property type="match status" value="1"/>
</dbReference>
<dbReference type="GO" id="GO:0046496">
    <property type="term" value="P:nicotinamide nucleotide metabolic process"/>
    <property type="evidence" value="ECO:0007669"/>
    <property type="project" value="UniProtKB-UniRule"/>
</dbReference>
<evidence type="ECO:0000259" key="21">
    <source>
        <dbReference type="PROSITE" id="PS51385"/>
    </source>
</evidence>
<evidence type="ECO:0000256" key="17">
    <source>
        <dbReference type="HAMAP-Rule" id="MF_01965"/>
    </source>
</evidence>
<comment type="similarity">
    <text evidence="4 19">In the C-terminal section; belongs to the NnrD/CARKD family.</text>
</comment>
<dbReference type="PROSITE" id="PS51383">
    <property type="entry name" value="YJEF_C_3"/>
    <property type="match status" value="1"/>
</dbReference>
<feature type="binding site" evidence="18">
    <location>
        <position position="125"/>
    </location>
    <ligand>
        <name>K(+)</name>
        <dbReference type="ChEBI" id="CHEBI:29103"/>
    </ligand>
</feature>
<keyword evidence="23" id="KW-1185">Reference proteome</keyword>
<feature type="domain" description="YjeF N-terminal" evidence="21">
    <location>
        <begin position="14"/>
        <end position="215"/>
    </location>
</feature>
<comment type="function">
    <text evidence="17">Catalyzes the dehydration of the S-form of NAD(P)HX at the expense of ADP, which is converted to AMP. Together with NAD(P)HX epimerase, which catalyzes the epimerization of the S- and R-forms, the enzyme allows the repair of both epimers of NAD(P)HX, a damaged form of NAD(P)H that is a result of enzymatic or heat-dependent hydration.</text>
</comment>
<dbReference type="InterPro" id="IPR029056">
    <property type="entry name" value="Ribokinase-like"/>
</dbReference>
<keyword evidence="13" id="KW-0511">Multifunctional enzyme</keyword>
<accession>E6WU95</accession>
<evidence type="ECO:0000313" key="22">
    <source>
        <dbReference type="EMBL" id="ADV27815.1"/>
    </source>
</evidence>
<comment type="subunit">
    <text evidence="17">Homotetramer.</text>
</comment>
<comment type="similarity">
    <text evidence="3 19">In the N-terminal section; belongs to the NnrE/AIBP family.</text>
</comment>
<evidence type="ECO:0000259" key="20">
    <source>
        <dbReference type="PROSITE" id="PS51383"/>
    </source>
</evidence>
<dbReference type="OrthoDB" id="9806925at2"/>
<protein>
    <recommendedName>
        <fullName evidence="19">Bifunctional NAD(P)H-hydrate repair enzyme</fullName>
    </recommendedName>
    <alternativeName>
        <fullName evidence="19">Nicotinamide nucleotide repair protein</fullName>
    </alternativeName>
    <domain>
        <recommendedName>
            <fullName evidence="19">ADP-dependent (S)-NAD(P)H-hydrate dehydratase</fullName>
            <ecNumber evidence="19">4.2.1.136</ecNumber>
        </recommendedName>
        <alternativeName>
            <fullName evidence="19">ADP-dependent NAD(P)HX dehydratase</fullName>
        </alternativeName>
    </domain>
    <domain>
        <recommendedName>
            <fullName evidence="19">NAD(P)H-hydrate epimerase</fullName>
            <ecNumber evidence="19">5.1.99.6</ecNumber>
        </recommendedName>
    </domain>
</protein>
<dbReference type="NCBIfam" id="TIGR00197">
    <property type="entry name" value="yjeF_nterm"/>
    <property type="match status" value="1"/>
</dbReference>
<comment type="function">
    <text evidence="14 19">Bifunctional enzyme that catalyzes the epimerization of the S- and R-forms of NAD(P)HX and the dehydration of the S-form of NAD(P)HX at the expense of ADP, which is converted to AMP. This allows the repair of both epimers of NAD(P)HX, a damaged form of NAD(P)H that is a result of enzymatic or heat-dependent hydration.</text>
</comment>
<evidence type="ECO:0000256" key="1">
    <source>
        <dbReference type="ARBA" id="ARBA00000013"/>
    </source>
</evidence>
<evidence type="ECO:0000256" key="5">
    <source>
        <dbReference type="ARBA" id="ARBA00022723"/>
    </source>
</evidence>
<evidence type="ECO:0000256" key="18">
    <source>
        <dbReference type="HAMAP-Rule" id="MF_01966"/>
    </source>
</evidence>
<feature type="domain" description="YjeF C-terminal" evidence="20">
    <location>
        <begin position="226"/>
        <end position="495"/>
    </location>
</feature>
<feature type="binding site" evidence="17">
    <location>
        <position position="436"/>
    </location>
    <ligand>
        <name>(6S)-NADPHX</name>
        <dbReference type="ChEBI" id="CHEBI:64076"/>
    </ligand>
</feature>
<keyword evidence="22" id="KW-0808">Transferase</keyword>
<dbReference type="GO" id="GO:0046872">
    <property type="term" value="F:metal ion binding"/>
    <property type="evidence" value="ECO:0007669"/>
    <property type="project" value="UniProtKB-UniRule"/>
</dbReference>
<comment type="caution">
    <text evidence="18">Lacks conserved residue(s) required for the propagation of feature annotation.</text>
</comment>
<dbReference type="GO" id="GO:0016301">
    <property type="term" value="F:kinase activity"/>
    <property type="evidence" value="ECO:0007669"/>
    <property type="project" value="UniProtKB-KW"/>
</dbReference>
<keyword evidence="5 18" id="KW-0479">Metal-binding</keyword>
<comment type="catalytic activity">
    <reaction evidence="1 18 19">
        <text>(6R)-NADHX = (6S)-NADHX</text>
        <dbReference type="Rhea" id="RHEA:32215"/>
        <dbReference type="ChEBI" id="CHEBI:64074"/>
        <dbReference type="ChEBI" id="CHEBI:64075"/>
        <dbReference type="EC" id="5.1.99.6"/>
    </reaction>
</comment>
<dbReference type="CDD" id="cd01171">
    <property type="entry name" value="YXKO-related"/>
    <property type="match status" value="1"/>
</dbReference>
<dbReference type="PIRSF" id="PIRSF017184">
    <property type="entry name" value="Nnr"/>
    <property type="match status" value="1"/>
</dbReference>
<dbReference type="KEGG" id="psu:Psesu_1978"/>
<dbReference type="Pfam" id="PF03853">
    <property type="entry name" value="YjeF_N"/>
    <property type="match status" value="1"/>
</dbReference>
<dbReference type="RefSeq" id="WP_013535643.1">
    <property type="nucleotide sequence ID" value="NC_014924.1"/>
</dbReference>
<organism evidence="22 23">
    <name type="scientific">Pseudoxanthomonas suwonensis (strain 11-1)</name>
    <dbReference type="NCBI Taxonomy" id="743721"/>
    <lineage>
        <taxon>Bacteria</taxon>
        <taxon>Pseudomonadati</taxon>
        <taxon>Pseudomonadota</taxon>
        <taxon>Gammaproteobacteria</taxon>
        <taxon>Lysobacterales</taxon>
        <taxon>Lysobacteraceae</taxon>
        <taxon>Pseudoxanthomonas</taxon>
    </lineage>
</organism>
<dbReference type="InterPro" id="IPR000631">
    <property type="entry name" value="CARKD"/>
</dbReference>
<keyword evidence="9 18" id="KW-0630">Potassium</keyword>
<evidence type="ECO:0000256" key="14">
    <source>
        <dbReference type="ARBA" id="ARBA00025153"/>
    </source>
</evidence>
<gene>
    <name evidence="17" type="primary">nnrD</name>
    <name evidence="18" type="synonym">nnrE</name>
    <name evidence="22" type="ordered locus">Psesu_1978</name>
</gene>
<evidence type="ECO:0000256" key="8">
    <source>
        <dbReference type="ARBA" id="ARBA00022857"/>
    </source>
</evidence>
<dbReference type="InterPro" id="IPR004443">
    <property type="entry name" value="YjeF_N_dom"/>
</dbReference>
<dbReference type="HAMAP" id="MF_01965">
    <property type="entry name" value="NADHX_dehydratase"/>
    <property type="match status" value="1"/>
</dbReference>
<dbReference type="Gene3D" id="3.40.1190.20">
    <property type="match status" value="1"/>
</dbReference>
<evidence type="ECO:0000256" key="2">
    <source>
        <dbReference type="ARBA" id="ARBA00000909"/>
    </source>
</evidence>
<evidence type="ECO:0000313" key="23">
    <source>
        <dbReference type="Proteomes" id="UP000008632"/>
    </source>
</evidence>
<comment type="function">
    <text evidence="18">Catalyzes the epimerization of the S- and R-forms of NAD(P)HX, a damaged form of NAD(P)H that is a result of enzymatic or heat-dependent hydration. This is a prerequisite for the S-specific NAD(P)H-hydrate dehydratase to allow the repair of both epimers of NAD(P)HX.</text>
</comment>
<dbReference type="PANTHER" id="PTHR12592:SF0">
    <property type="entry name" value="ATP-DEPENDENT (S)-NAD(P)H-HYDRATE DEHYDRATASE"/>
    <property type="match status" value="1"/>
</dbReference>
<evidence type="ECO:0000256" key="19">
    <source>
        <dbReference type="PIRNR" id="PIRNR017184"/>
    </source>
</evidence>
<feature type="binding site" evidence="18">
    <location>
        <position position="63"/>
    </location>
    <ligand>
        <name>K(+)</name>
        <dbReference type="ChEBI" id="CHEBI:29103"/>
    </ligand>
</feature>
<dbReference type="GO" id="GO:0005524">
    <property type="term" value="F:ATP binding"/>
    <property type="evidence" value="ECO:0007669"/>
    <property type="project" value="UniProtKB-UniRule"/>
</dbReference>